<feature type="transmembrane region" description="Helical" evidence="1">
    <location>
        <begin position="6"/>
        <end position="23"/>
    </location>
</feature>
<dbReference type="Proteomes" id="UP000198339">
    <property type="component" value="Unassembled WGS sequence"/>
</dbReference>
<dbReference type="Pfam" id="PF12696">
    <property type="entry name" value="TraG-D_C"/>
    <property type="match status" value="1"/>
</dbReference>
<dbReference type="SUPFAM" id="SSF52540">
    <property type="entry name" value="P-loop containing nucleoside triphosphate hydrolases"/>
    <property type="match status" value="1"/>
</dbReference>
<evidence type="ECO:0000259" key="2">
    <source>
        <dbReference type="Pfam" id="PF12696"/>
    </source>
</evidence>
<protein>
    <submittedName>
        <fullName evidence="3">TraM recognition site of TraD and TraG</fullName>
    </submittedName>
</protein>
<dbReference type="RefSeq" id="WP_170935571.1">
    <property type="nucleotide sequence ID" value="NZ_FZPA01000011.1"/>
</dbReference>
<dbReference type="InterPro" id="IPR051162">
    <property type="entry name" value="T4SS_component"/>
</dbReference>
<dbReference type="EMBL" id="FZPA01000011">
    <property type="protein sequence ID" value="SNT08136.1"/>
    <property type="molecule type" value="Genomic_DNA"/>
</dbReference>
<dbReference type="PANTHER" id="PTHR30121">
    <property type="entry name" value="UNCHARACTERIZED PROTEIN YJGR-RELATED"/>
    <property type="match status" value="1"/>
</dbReference>
<keyword evidence="1" id="KW-0812">Transmembrane</keyword>
<name>A0A239JQ43_9SPHN</name>
<feature type="transmembrane region" description="Helical" evidence="1">
    <location>
        <begin position="144"/>
        <end position="167"/>
    </location>
</feature>
<organism evidence="3 4">
    <name type="scientific">Sphingopyxis indica</name>
    <dbReference type="NCBI Taxonomy" id="436663"/>
    <lineage>
        <taxon>Bacteria</taxon>
        <taxon>Pseudomonadati</taxon>
        <taxon>Pseudomonadota</taxon>
        <taxon>Alphaproteobacteria</taxon>
        <taxon>Sphingomonadales</taxon>
        <taxon>Sphingomonadaceae</taxon>
        <taxon>Sphingopyxis</taxon>
    </lineage>
</organism>
<keyword evidence="4" id="KW-1185">Reference proteome</keyword>
<keyword evidence="1" id="KW-0472">Membrane</keyword>
<reference evidence="3 4" key="1">
    <citation type="submission" date="2017-06" db="EMBL/GenBank/DDBJ databases">
        <authorList>
            <person name="Kim H.J."/>
            <person name="Triplett B.A."/>
        </authorList>
    </citation>
    <scope>NUCLEOTIDE SEQUENCE [LARGE SCALE GENOMIC DNA]</scope>
    <source>
        <strain evidence="3 4">DS15</strain>
    </source>
</reference>
<evidence type="ECO:0000313" key="4">
    <source>
        <dbReference type="Proteomes" id="UP000198339"/>
    </source>
</evidence>
<dbReference type="AlphaFoldDB" id="A0A239JQ43"/>
<feature type="domain" description="TraD/TraG TraM recognition site" evidence="2">
    <location>
        <begin position="630"/>
        <end position="718"/>
    </location>
</feature>
<evidence type="ECO:0000256" key="1">
    <source>
        <dbReference type="SAM" id="Phobius"/>
    </source>
</evidence>
<feature type="transmembrane region" description="Helical" evidence="1">
    <location>
        <begin position="217"/>
        <end position="240"/>
    </location>
</feature>
<dbReference type="InterPro" id="IPR032689">
    <property type="entry name" value="TraG-D_C"/>
</dbReference>
<sequence length="864" mass="92954">MTGWLIPLAIVAAVAIALLFAPIRKILRKALNLIPALALFIIGLAAYVLWRPVNWLVARVPFLASASDRFAAGVERIGTRKTGLPAGDRAAFARDLWPEERYPFLYQEVPEDIRRPLWEDGKLVGGQDIPWMADRHFSAGLTKAAAQSGLAAALIALLAQPLLLLAWKGFASQSATAAPVVLEQFPGEAPAYVSGWDVWQTVAADFTATLFGGAITILGLLAAWLLIAVGVGILVAIAAIEHWRREASAPYEVLSKDAHVRWPFRAEAREIARAGYVRQVAHATDYLADAPLFHLGKGTGTLRVRGDMAAPCKGQTLALDGESLFQHLLVFGGTGDGKTTAILKPLLRQVFAEPECGAYITDAKGVLWHDAEKIAAAAGRSGDVLRIGTGTGDLGVNITASLAPSHVAAVLRSVLAQVGGAQGDTFWPDMAANLMRHALTVGRAYAATPEGEAEASRVHPSSLWWAYQTVLDEKRLQSACDAIGRANKACLEAMEDARKASDQEALLRQIDRMGVLSASDVAASFSYVTTTWKDMAKDTKTGITANISQLMDGFAGATALRERFLCGQDADTASLDAPLNGKIALVTLNTMEDGLPARLVAILLKTVLYREARRREATLKKQGGSPQSKPCVVMMDEVQELATVDPASGLSDATFWNVARSTGVAGVFATQTVAALTQAMGKDAAENFMQQARSKIFLRSEDQATVSYACWLAGEFERNRVFGEGQWESLDQRELISGWSPFAPVDDDAPPPDAGGARFYFKAARGFLDSAAIGSATAKPTYAPDMRFVPEATDQATQLAALSAQQQAAWRQEDRDRQYRSEGNAMAPAMTPADFIAMGRWHAYAHIQRAGIARQDVVALSHEF</sequence>
<keyword evidence="1" id="KW-1133">Transmembrane helix</keyword>
<proteinExistence type="predicted"/>
<dbReference type="PANTHER" id="PTHR30121:SF6">
    <property type="entry name" value="SLR6007 PROTEIN"/>
    <property type="match status" value="1"/>
</dbReference>
<gene>
    <name evidence="3" type="ORF">SAMN06295955_11124</name>
</gene>
<dbReference type="Gene3D" id="3.40.50.300">
    <property type="entry name" value="P-loop containing nucleotide triphosphate hydrolases"/>
    <property type="match status" value="2"/>
</dbReference>
<dbReference type="CDD" id="cd01127">
    <property type="entry name" value="TrwB_TraG_TraD_VirD4"/>
    <property type="match status" value="1"/>
</dbReference>
<feature type="transmembrane region" description="Helical" evidence="1">
    <location>
        <begin position="30"/>
        <end position="50"/>
    </location>
</feature>
<accession>A0A239JQ43</accession>
<dbReference type="InterPro" id="IPR027417">
    <property type="entry name" value="P-loop_NTPase"/>
</dbReference>
<evidence type="ECO:0000313" key="3">
    <source>
        <dbReference type="EMBL" id="SNT08136.1"/>
    </source>
</evidence>